<evidence type="ECO:0000256" key="1">
    <source>
        <dbReference type="SAM" id="Phobius"/>
    </source>
</evidence>
<dbReference type="VEuPathDB" id="FungiDB:RhiirA1_448816"/>
<protein>
    <submittedName>
        <fullName evidence="2">Uncharacterized protein</fullName>
    </submittedName>
</protein>
<dbReference type="VEuPathDB" id="FungiDB:RhiirA1_458252"/>
<gene>
    <name evidence="2" type="ORF">RhiirC2_778317</name>
</gene>
<keyword evidence="1" id="KW-0472">Membrane</keyword>
<keyword evidence="1" id="KW-1133">Transmembrane helix</keyword>
<sequence length="178" mass="20294">MSNFAKRRRKAAKLKQHEELNEQIANFSPLHIENPVEDYGWSDCYPASVTSEDTKQLETRPKKRDSLDTLKRFPTSENSRSEGVDVAFGEGEVKKEVNGLYPEDLFRIKLYLDNVNSKKPLSGYPLLTGYPSIQSDLLYPDTNTKLDMTSTIIIWDPILILLNIKVLNAAAFILLQVF</sequence>
<name>A0A2N1NC82_9GLOM</name>
<dbReference type="AlphaFoldDB" id="A0A2N1NC82"/>
<keyword evidence="1" id="KW-0812">Transmembrane</keyword>
<dbReference type="EMBL" id="LLXL01000512">
    <property type="protein sequence ID" value="PKK71523.1"/>
    <property type="molecule type" value="Genomic_DNA"/>
</dbReference>
<organism evidence="2 3">
    <name type="scientific">Rhizophagus irregularis</name>
    <dbReference type="NCBI Taxonomy" id="588596"/>
    <lineage>
        <taxon>Eukaryota</taxon>
        <taxon>Fungi</taxon>
        <taxon>Fungi incertae sedis</taxon>
        <taxon>Mucoromycota</taxon>
        <taxon>Glomeromycotina</taxon>
        <taxon>Glomeromycetes</taxon>
        <taxon>Glomerales</taxon>
        <taxon>Glomeraceae</taxon>
        <taxon>Rhizophagus</taxon>
    </lineage>
</organism>
<reference evidence="2 3" key="1">
    <citation type="submission" date="2016-04" db="EMBL/GenBank/DDBJ databases">
        <title>Genome analyses suggest a sexual origin of heterokaryosis in a supposedly ancient asexual fungus.</title>
        <authorList>
            <person name="Ropars J."/>
            <person name="Sedzielewska K."/>
            <person name="Noel J."/>
            <person name="Charron P."/>
            <person name="Farinelli L."/>
            <person name="Marton T."/>
            <person name="Kruger M."/>
            <person name="Pelin A."/>
            <person name="Brachmann A."/>
            <person name="Corradi N."/>
        </authorList>
    </citation>
    <scope>NUCLEOTIDE SEQUENCE [LARGE SCALE GENOMIC DNA]</scope>
    <source>
        <strain evidence="2 3">C2</strain>
    </source>
</reference>
<evidence type="ECO:0000313" key="3">
    <source>
        <dbReference type="Proteomes" id="UP000233469"/>
    </source>
</evidence>
<reference evidence="2 3" key="2">
    <citation type="submission" date="2017-10" db="EMBL/GenBank/DDBJ databases">
        <title>Extensive intraspecific genome diversity in a model arbuscular mycorrhizal fungus.</title>
        <authorList>
            <person name="Chen E.C.H."/>
            <person name="Morin E."/>
            <person name="Baudet D."/>
            <person name="Noel J."/>
            <person name="Ndikumana S."/>
            <person name="Charron P."/>
            <person name="St-Onge C."/>
            <person name="Giorgi J."/>
            <person name="Grigoriev I.V."/>
            <person name="Roux C."/>
            <person name="Martin F.M."/>
            <person name="Corradi N."/>
        </authorList>
    </citation>
    <scope>NUCLEOTIDE SEQUENCE [LARGE SCALE GENOMIC DNA]</scope>
    <source>
        <strain evidence="2 3">C2</strain>
    </source>
</reference>
<comment type="caution">
    <text evidence="2">The sequence shown here is derived from an EMBL/GenBank/DDBJ whole genome shotgun (WGS) entry which is preliminary data.</text>
</comment>
<dbReference type="VEuPathDB" id="FungiDB:FUN_025621"/>
<proteinExistence type="predicted"/>
<dbReference type="Proteomes" id="UP000233469">
    <property type="component" value="Unassembled WGS sequence"/>
</dbReference>
<feature type="transmembrane region" description="Helical" evidence="1">
    <location>
        <begin position="153"/>
        <end position="175"/>
    </location>
</feature>
<accession>A0A2N1NC82</accession>
<evidence type="ECO:0000313" key="2">
    <source>
        <dbReference type="EMBL" id="PKK71523.1"/>
    </source>
</evidence>